<feature type="compositionally biased region" description="Polar residues" evidence="5">
    <location>
        <begin position="31"/>
        <end position="43"/>
    </location>
</feature>
<proteinExistence type="predicted"/>
<accession>A0A017SIG6</accession>
<dbReference type="OrthoDB" id="10005898at2759"/>
<dbReference type="InterPro" id="IPR008733">
    <property type="entry name" value="PEX11"/>
</dbReference>
<keyword evidence="7" id="KW-1185">Reference proteome</keyword>
<evidence type="ECO:0000313" key="6">
    <source>
        <dbReference type="EMBL" id="EYE96459.1"/>
    </source>
</evidence>
<keyword evidence="1" id="KW-0962">Peroxisome biogenesis</keyword>
<keyword evidence="3" id="KW-0576">Peroxisome</keyword>
<dbReference type="STRING" id="1388766.A0A017SIG6"/>
<sequence>MADNEKPPVEPTEPTEPTEQAEQQPDDSDKTSPAPSQCQVPTTLQATDRLVGRIDRLISTAAGEERAFAAISYLSHALHHFLGSAPGIAIQTRLGLLARLRNLTEKAPATTATTPPPPPAPSSSRLLALSSLCSETRYTLRLFGLVPLWTWGSQTLKSPPSDRLIYSLTLLQVIANVLYQALENIGYLASKNIVSKRFVDRWGGIDKFYLWSTRAWFGHIVLQFVMLWRQHVLRKAKGALMSQEKKDEVLAGEVRAWKKSLVNNLFWAPLALHWSFEKGIGVPGSVTGAGGFMAGAWGFWDLWGSTLS</sequence>
<dbReference type="GO" id="GO:0016559">
    <property type="term" value="P:peroxisome fission"/>
    <property type="evidence" value="ECO:0007669"/>
    <property type="project" value="InterPro"/>
</dbReference>
<dbReference type="Proteomes" id="UP000019804">
    <property type="component" value="Unassembled WGS sequence"/>
</dbReference>
<dbReference type="HOGENOM" id="CLU_052213_1_0_1"/>
<feature type="region of interest" description="Disordered" evidence="5">
    <location>
        <begin position="1"/>
        <end position="43"/>
    </location>
</feature>
<keyword evidence="2" id="KW-0472">Membrane</keyword>
<name>A0A017SIG6_ASPRC</name>
<evidence type="ECO:0000256" key="5">
    <source>
        <dbReference type="SAM" id="MobiDB-lite"/>
    </source>
</evidence>
<reference evidence="7" key="1">
    <citation type="journal article" date="2014" name="Nat. Commun.">
        <title>Genomic adaptations of the halophilic Dead Sea filamentous fungus Eurotium rubrum.</title>
        <authorList>
            <person name="Kis-Papo T."/>
            <person name="Weig A.R."/>
            <person name="Riley R."/>
            <person name="Persoh D."/>
            <person name="Salamov A."/>
            <person name="Sun H."/>
            <person name="Lipzen A."/>
            <person name="Wasser S.P."/>
            <person name="Rambold G."/>
            <person name="Grigoriev I.V."/>
            <person name="Nevo E."/>
        </authorList>
    </citation>
    <scope>NUCLEOTIDE SEQUENCE [LARGE SCALE GENOMIC DNA]</scope>
    <source>
        <strain evidence="7">CBS 135680</strain>
    </source>
</reference>
<evidence type="ECO:0000256" key="3">
    <source>
        <dbReference type="ARBA" id="ARBA00023140"/>
    </source>
</evidence>
<protein>
    <submittedName>
        <fullName evidence="6">Putative microbody proliferation protein peroxin 11C</fullName>
    </submittedName>
</protein>
<dbReference type="EMBL" id="KK088418">
    <property type="protein sequence ID" value="EYE96459.1"/>
    <property type="molecule type" value="Genomic_DNA"/>
</dbReference>
<organism evidence="6 7">
    <name type="scientific">Aspergillus ruber (strain CBS 135680)</name>
    <dbReference type="NCBI Taxonomy" id="1388766"/>
    <lineage>
        <taxon>Eukaryota</taxon>
        <taxon>Fungi</taxon>
        <taxon>Dikarya</taxon>
        <taxon>Ascomycota</taxon>
        <taxon>Pezizomycotina</taxon>
        <taxon>Eurotiomycetes</taxon>
        <taxon>Eurotiomycetidae</taxon>
        <taxon>Eurotiales</taxon>
        <taxon>Aspergillaceae</taxon>
        <taxon>Aspergillus</taxon>
        <taxon>Aspergillus subgen. Aspergillus</taxon>
    </lineage>
</organism>
<comment type="subcellular location">
    <subcellularLocation>
        <location evidence="4">Peroxisome membrane</location>
    </subcellularLocation>
</comment>
<dbReference type="PANTHER" id="PTHR12652">
    <property type="entry name" value="PEROXISOMAL BIOGENESIS FACTOR 11"/>
    <property type="match status" value="1"/>
</dbReference>
<dbReference type="GO" id="GO:0005778">
    <property type="term" value="C:peroxisomal membrane"/>
    <property type="evidence" value="ECO:0007669"/>
    <property type="project" value="UniProtKB-SubCell"/>
</dbReference>
<dbReference type="PANTHER" id="PTHR12652:SF25">
    <property type="entry name" value="MICROBODY (PEROXISOME) PROLIFERATION PROTEIN PEROXIN 11C (EUROFUNG)"/>
    <property type="match status" value="1"/>
</dbReference>
<dbReference type="Pfam" id="PF05648">
    <property type="entry name" value="PEX11"/>
    <property type="match status" value="1"/>
</dbReference>
<evidence type="ECO:0000256" key="2">
    <source>
        <dbReference type="ARBA" id="ARBA00023136"/>
    </source>
</evidence>
<dbReference type="RefSeq" id="XP_040640147.1">
    <property type="nucleotide sequence ID" value="XM_040786255.1"/>
</dbReference>
<dbReference type="GeneID" id="63701379"/>
<evidence type="ECO:0000256" key="4">
    <source>
        <dbReference type="ARBA" id="ARBA00046271"/>
    </source>
</evidence>
<evidence type="ECO:0000313" key="7">
    <source>
        <dbReference type="Proteomes" id="UP000019804"/>
    </source>
</evidence>
<dbReference type="AlphaFoldDB" id="A0A017SIG6"/>
<gene>
    <name evidence="6" type="ORF">EURHEDRAFT_514318</name>
</gene>
<evidence type="ECO:0000256" key="1">
    <source>
        <dbReference type="ARBA" id="ARBA00022593"/>
    </source>
</evidence>